<dbReference type="Proteomes" id="UP001556631">
    <property type="component" value="Unassembled WGS sequence"/>
</dbReference>
<protein>
    <recommendedName>
        <fullName evidence="3">DUF4253 domain-containing protein</fullName>
    </recommendedName>
</protein>
<evidence type="ECO:0000313" key="2">
    <source>
        <dbReference type="Proteomes" id="UP001556631"/>
    </source>
</evidence>
<comment type="caution">
    <text evidence="1">The sequence shown here is derived from an EMBL/GenBank/DDBJ whole genome shotgun (WGS) entry which is preliminary data.</text>
</comment>
<keyword evidence="2" id="KW-1185">Reference proteome</keyword>
<dbReference type="EMBL" id="JBFPJR010000012">
    <property type="protein sequence ID" value="MEX0427777.1"/>
    <property type="molecule type" value="Genomic_DNA"/>
</dbReference>
<dbReference type="RefSeq" id="WP_367993481.1">
    <property type="nucleotide sequence ID" value="NZ_JBFPJR010000012.1"/>
</dbReference>
<gene>
    <name evidence="1" type="ORF">AB3X52_09115</name>
</gene>
<evidence type="ECO:0000313" key="1">
    <source>
        <dbReference type="EMBL" id="MEX0427777.1"/>
    </source>
</evidence>
<name>A0ABV3SXV4_9ACTN</name>
<accession>A0ABV3SXV4</accession>
<proteinExistence type="predicted"/>
<sequence>MDDLEPDFSVAGNVITFMWDYGAVVPLWCDGIGLLPEEPEWLRTALGLSNLLILDLSEWGNAMGHLDANPPLQTEEAHRDLDHRARALVNRLQQELGSRFTVRYKPW</sequence>
<reference evidence="1 2" key="1">
    <citation type="submission" date="2024-07" db="EMBL/GenBank/DDBJ databases">
        <authorList>
            <person name="Lee S."/>
            <person name="Kang M."/>
        </authorList>
    </citation>
    <scope>NUCLEOTIDE SEQUENCE [LARGE SCALE GENOMIC DNA]</scope>
    <source>
        <strain evidence="1 2">DS6</strain>
    </source>
</reference>
<organism evidence="1 2">
    <name type="scientific">Nocardioides eburneus</name>
    <dbReference type="NCBI Taxonomy" id="3231482"/>
    <lineage>
        <taxon>Bacteria</taxon>
        <taxon>Bacillati</taxon>
        <taxon>Actinomycetota</taxon>
        <taxon>Actinomycetes</taxon>
        <taxon>Propionibacteriales</taxon>
        <taxon>Nocardioidaceae</taxon>
        <taxon>Nocardioides</taxon>
    </lineage>
</organism>
<evidence type="ECO:0008006" key="3">
    <source>
        <dbReference type="Google" id="ProtNLM"/>
    </source>
</evidence>